<name>A0ABV3P5K5_9ACTN</name>
<accession>A0ABV3P5K5</accession>
<evidence type="ECO:0008006" key="4">
    <source>
        <dbReference type="Google" id="ProtNLM"/>
    </source>
</evidence>
<comment type="caution">
    <text evidence="2">The sequence shown here is derived from an EMBL/GenBank/DDBJ whole genome shotgun (WGS) entry which is preliminary data.</text>
</comment>
<keyword evidence="1" id="KW-0732">Signal</keyword>
<dbReference type="EMBL" id="JBFNQN010000005">
    <property type="protein sequence ID" value="MEW9264909.1"/>
    <property type="molecule type" value="Genomic_DNA"/>
</dbReference>
<feature type="signal peptide" evidence="1">
    <location>
        <begin position="1"/>
        <end position="23"/>
    </location>
</feature>
<reference evidence="2 3" key="1">
    <citation type="submission" date="2024-07" db="EMBL/GenBank/DDBJ databases">
        <authorList>
            <person name="Thanompreechachai J."/>
            <person name="Duangmal K."/>
        </authorList>
    </citation>
    <scope>NUCLEOTIDE SEQUENCE [LARGE SCALE GENOMIC DNA]</scope>
    <source>
        <strain evidence="2 3">KCTC 19886</strain>
    </source>
</reference>
<dbReference type="Proteomes" id="UP001555826">
    <property type="component" value="Unassembled WGS sequence"/>
</dbReference>
<sequence>MTRRSLKPLVAAAGLLLPLTALTACGSVSAVAGLPAATTSPSATATPTATPVAVTPVQNDLALGSAHHELQAGGMTLAVNYWSTLDMGKWTAEAAKPIQLAATITGPNLGTAKKQQKAYVSNFTVTSSLVAADGTTTTGPTVQDTSRQTPGYLAMAPYAYSTSFVLPSVPAGTRSVEMLISYDVLEQSAPGAADYSKQTATDTITVAIAQPTDAG</sequence>
<dbReference type="RefSeq" id="WP_367637744.1">
    <property type="nucleotide sequence ID" value="NZ_JBFNQN010000005.1"/>
</dbReference>
<dbReference type="PROSITE" id="PS51257">
    <property type="entry name" value="PROKAR_LIPOPROTEIN"/>
    <property type="match status" value="1"/>
</dbReference>
<evidence type="ECO:0000313" key="3">
    <source>
        <dbReference type="Proteomes" id="UP001555826"/>
    </source>
</evidence>
<protein>
    <recommendedName>
        <fullName evidence="4">Lipoprotein LpqN</fullName>
    </recommendedName>
</protein>
<feature type="chain" id="PRO_5045571640" description="Lipoprotein LpqN" evidence="1">
    <location>
        <begin position="24"/>
        <end position="215"/>
    </location>
</feature>
<keyword evidence="3" id="KW-1185">Reference proteome</keyword>
<gene>
    <name evidence="2" type="ORF">AB1207_09135</name>
</gene>
<evidence type="ECO:0000313" key="2">
    <source>
        <dbReference type="EMBL" id="MEW9264909.1"/>
    </source>
</evidence>
<proteinExistence type="predicted"/>
<organism evidence="2 3">
    <name type="scientific">Kineococcus endophyticus</name>
    <dbReference type="NCBI Taxonomy" id="1181883"/>
    <lineage>
        <taxon>Bacteria</taxon>
        <taxon>Bacillati</taxon>
        <taxon>Actinomycetota</taxon>
        <taxon>Actinomycetes</taxon>
        <taxon>Kineosporiales</taxon>
        <taxon>Kineosporiaceae</taxon>
        <taxon>Kineococcus</taxon>
    </lineage>
</organism>
<evidence type="ECO:0000256" key="1">
    <source>
        <dbReference type="SAM" id="SignalP"/>
    </source>
</evidence>